<dbReference type="InterPro" id="IPR011762">
    <property type="entry name" value="COA_CT_N"/>
</dbReference>
<organism evidence="3 4">
    <name type="scientific">Desulfosalsimonas propionicica</name>
    <dbReference type="NCBI Taxonomy" id="332175"/>
    <lineage>
        <taxon>Bacteria</taxon>
        <taxon>Pseudomonadati</taxon>
        <taxon>Thermodesulfobacteriota</taxon>
        <taxon>Desulfobacteria</taxon>
        <taxon>Desulfobacterales</taxon>
        <taxon>Desulfosalsimonadaceae</taxon>
        <taxon>Desulfosalsimonas</taxon>
    </lineage>
</organism>
<dbReference type="GO" id="GO:0004485">
    <property type="term" value="F:methylcrotonoyl-CoA carboxylase activity"/>
    <property type="evidence" value="ECO:0007669"/>
    <property type="project" value="UniProtKB-EC"/>
</dbReference>
<dbReference type="InterPro" id="IPR011763">
    <property type="entry name" value="COA_CT_C"/>
</dbReference>
<dbReference type="PANTHER" id="PTHR22855:SF13">
    <property type="entry name" value="METHYLCROTONOYL-COA CARBOXYLASE BETA CHAIN, MITOCHONDRIAL"/>
    <property type="match status" value="1"/>
</dbReference>
<dbReference type="Pfam" id="PF01039">
    <property type="entry name" value="Carboxyl_trans"/>
    <property type="match status" value="1"/>
</dbReference>
<dbReference type="EC" id="6.4.1.4" evidence="3"/>
<evidence type="ECO:0000259" key="2">
    <source>
        <dbReference type="PROSITE" id="PS50989"/>
    </source>
</evidence>
<dbReference type="PANTHER" id="PTHR22855">
    <property type="entry name" value="ACETYL, PROPIONYL, PYRUVATE, AND GLUTACONYL CARBOXYLASE-RELATED"/>
    <property type="match status" value="1"/>
</dbReference>
<dbReference type="InterPro" id="IPR034733">
    <property type="entry name" value="AcCoA_carboxyl_beta"/>
</dbReference>
<keyword evidence="4" id="KW-1185">Reference proteome</keyword>
<dbReference type="Gene3D" id="3.90.226.10">
    <property type="entry name" value="2-enoyl-CoA Hydratase, Chain A, domain 1"/>
    <property type="match status" value="2"/>
</dbReference>
<comment type="caution">
    <text evidence="3">The sequence shown here is derived from an EMBL/GenBank/DDBJ whole genome shotgun (WGS) entry which is preliminary data.</text>
</comment>
<dbReference type="InterPro" id="IPR029045">
    <property type="entry name" value="ClpP/crotonase-like_dom_sf"/>
</dbReference>
<protein>
    <submittedName>
        <fullName evidence="3">3-methylcrotonyl-CoA carboxylase beta subunit</fullName>
        <ecNumber evidence="3">6.4.1.4</ecNumber>
    </submittedName>
</protein>
<keyword evidence="3" id="KW-0436">Ligase</keyword>
<proteinExistence type="predicted"/>
<dbReference type="RefSeq" id="WP_232364660.1">
    <property type="nucleotide sequence ID" value="NZ_JACDUS010000002.1"/>
</dbReference>
<evidence type="ECO:0000313" key="3">
    <source>
        <dbReference type="EMBL" id="MBA2880829.1"/>
    </source>
</evidence>
<accession>A0A7W0C7Y4</accession>
<dbReference type="PROSITE" id="PS50989">
    <property type="entry name" value="COA_CT_CTER"/>
    <property type="match status" value="1"/>
</dbReference>
<sequence>MTEAMTENRQHWLNEEAKLDERVNAALWPGGQEAVDRLAKQGKKPVRELIDQLIDPGTQFFELSRIAGFGMNYPGVEDVPCAGVVTGLGKIYGNWTMIFANDSRVKAGTYFPITLKKHMRAQAIAEKNGLNCVYIADSGGAFLPMQADVFPDDQHFGSMFYNMARMSAMGLKQVTLSTGGNTAGGAYIVFMACEAVMIDKMSYSFLGGPPLVKMATGEEISAEDLGGARVHTHVSGGADHFCKNQDEAIEKVREVLSLEPLQTCHLQRFEESPSLYPMERIYDILPALGSQAIDTRSVIETMADDSHFIEYKAHYAPGRGDNILAGKVRIKGYPMGVIASNRIGIIFEEAARKAAEWIVRCSHEKIPILFVQGSPGYMVGSDAEHNGIGKYGADMVRAVSCAQVPRIQLVIGQDNGAANYGMCGRAYRPTFLFNTMRGRTSVMSGRSAGGVLLSIEDRKRQAQGKPMTDEERDAFYKKMVEKYDGEAHPFFCGARLLNDRTLKFTEIRDWLAMAAEVSTLQPIGEPGFGNFRF</sequence>
<dbReference type="SUPFAM" id="SSF52096">
    <property type="entry name" value="ClpP/crotonase"/>
    <property type="match status" value="2"/>
</dbReference>
<evidence type="ECO:0000259" key="1">
    <source>
        <dbReference type="PROSITE" id="PS50980"/>
    </source>
</evidence>
<gene>
    <name evidence="3" type="ORF">HNR65_001147</name>
</gene>
<dbReference type="AlphaFoldDB" id="A0A7W0C7Y4"/>
<feature type="domain" description="CoA carboxyltransferase N-terminal" evidence="1">
    <location>
        <begin position="12"/>
        <end position="271"/>
    </location>
</feature>
<evidence type="ECO:0000313" key="4">
    <source>
        <dbReference type="Proteomes" id="UP000525298"/>
    </source>
</evidence>
<dbReference type="Proteomes" id="UP000525298">
    <property type="component" value="Unassembled WGS sequence"/>
</dbReference>
<dbReference type="GO" id="GO:0006552">
    <property type="term" value="P:L-leucine catabolic process"/>
    <property type="evidence" value="ECO:0007669"/>
    <property type="project" value="TreeGrafter"/>
</dbReference>
<dbReference type="InterPro" id="IPR045190">
    <property type="entry name" value="MCCB/AccD1-like"/>
</dbReference>
<dbReference type="GO" id="GO:1905202">
    <property type="term" value="C:methylcrotonoyl-CoA carboxylase complex"/>
    <property type="evidence" value="ECO:0007669"/>
    <property type="project" value="TreeGrafter"/>
</dbReference>
<reference evidence="3 4" key="1">
    <citation type="submission" date="2020-07" db="EMBL/GenBank/DDBJ databases">
        <title>Genomic Encyclopedia of Type Strains, Phase IV (KMG-IV): sequencing the most valuable type-strain genomes for metagenomic binning, comparative biology and taxonomic classification.</title>
        <authorList>
            <person name="Goeker M."/>
        </authorList>
    </citation>
    <scope>NUCLEOTIDE SEQUENCE [LARGE SCALE GENOMIC DNA]</scope>
    <source>
        <strain evidence="3 4">DSM 17721</strain>
    </source>
</reference>
<feature type="domain" description="CoA carboxyltransferase C-terminal" evidence="2">
    <location>
        <begin position="273"/>
        <end position="525"/>
    </location>
</feature>
<name>A0A7W0C7Y4_9BACT</name>
<dbReference type="EMBL" id="JACDUS010000002">
    <property type="protein sequence ID" value="MBA2880829.1"/>
    <property type="molecule type" value="Genomic_DNA"/>
</dbReference>
<dbReference type="PROSITE" id="PS50980">
    <property type="entry name" value="COA_CT_NTER"/>
    <property type="match status" value="1"/>
</dbReference>